<dbReference type="Proteomes" id="UP000304900">
    <property type="component" value="Unassembled WGS sequence"/>
</dbReference>
<dbReference type="EMBL" id="SZVO01000004">
    <property type="protein sequence ID" value="TKT92535.1"/>
    <property type="molecule type" value="Genomic_DNA"/>
</dbReference>
<accession>A0A4U6D7N4</accession>
<reference evidence="1 2" key="1">
    <citation type="submission" date="2019-05" db="EMBL/GenBank/DDBJ databases">
        <title>Dyadobacter AR-3-8 sp. nov., isolated from arctic soil.</title>
        <authorList>
            <person name="Chaudhary D.K."/>
        </authorList>
    </citation>
    <scope>NUCLEOTIDE SEQUENCE [LARGE SCALE GENOMIC DNA]</scope>
    <source>
        <strain evidence="1 2">AR-3-8</strain>
    </source>
</reference>
<sequence length="667" mass="75857">MQIKIYLLFILSIVFFSTTSEAQELFPKKELYHIWILAEEKLDAGQFDDALRLYNTHKENLNFAMKVRQISRIKDISYEAEKLRKKDNFAEAVDKYKEYRKLKDVPTLGIFEKKIEECLAQINKGKLTELTSQQRVITGFEWAHRGREKLSLLDTIGAKRDFNNARILGGNRNNILREQYIEGNRITEALANWGQAKVRFETTNYSKAEELAFLTTYRDIRNVDVPDVEVKMKELKAEIDGNNSLTTIAKICDTDLLISYVNNNKENVSAFAPLLARLNEFRSTQKKINLLKANKDNAATVKSAYESLLTWTEDFPEEIREDIKSCINNEYTSYKATIPEIASPPVSNCSGLDDYLKGIVLIRRELSNCNTAKAQGLWKKNVAYIKGCKDSRTILLSNKSLKDSVFMMVRNDSLLAVYHGKIQKSLQTGNCLETAEVYKQMKSLRVCNQDVLDEEIETGLAETKNCQTKSWWRPELTGSFARNMPKYSVAGVARKMGNGWSSSAGAQFTFIDHKNPIDFTIGVEYFNTNYYTEQSAGSVMENFTLSGANVLVAIKLHKPNTNPDKIRPYLKIGTEMLIPTSYEYESFSIFQKVSGTDQLKKTMLSVTGTVGLEIQKKHFGAFAEVFGNYGLGNSIYNSSLSHVVTAQNQKVEARIVKFGIRVGFRLW</sequence>
<gene>
    <name evidence="1" type="ORF">FDK13_11285</name>
</gene>
<name>A0A4U6D7N4_9BACT</name>
<evidence type="ECO:0000313" key="2">
    <source>
        <dbReference type="Proteomes" id="UP000304900"/>
    </source>
</evidence>
<comment type="caution">
    <text evidence="1">The sequence shown here is derived from an EMBL/GenBank/DDBJ whole genome shotgun (WGS) entry which is preliminary data.</text>
</comment>
<proteinExistence type="predicted"/>
<protein>
    <submittedName>
        <fullName evidence="1">PorT family protein</fullName>
    </submittedName>
</protein>
<keyword evidence="2" id="KW-1185">Reference proteome</keyword>
<evidence type="ECO:0000313" key="1">
    <source>
        <dbReference type="EMBL" id="TKT92535.1"/>
    </source>
</evidence>
<dbReference type="RefSeq" id="WP_137340080.1">
    <property type="nucleotide sequence ID" value="NZ_BSQH01000014.1"/>
</dbReference>
<organism evidence="1 2">
    <name type="scientific">Dyadobacter frigoris</name>
    <dbReference type="NCBI Taxonomy" id="2576211"/>
    <lineage>
        <taxon>Bacteria</taxon>
        <taxon>Pseudomonadati</taxon>
        <taxon>Bacteroidota</taxon>
        <taxon>Cytophagia</taxon>
        <taxon>Cytophagales</taxon>
        <taxon>Spirosomataceae</taxon>
        <taxon>Dyadobacter</taxon>
    </lineage>
</organism>
<dbReference type="AlphaFoldDB" id="A0A4U6D7N4"/>
<dbReference type="OrthoDB" id="905452at2"/>